<evidence type="ECO:0000313" key="3">
    <source>
        <dbReference type="Proteomes" id="UP000027390"/>
    </source>
</evidence>
<sequence>MIDPTEEVDDWDRDEWWVDD</sequence>
<gene>
    <name evidence="2" type="primary">240</name>
    <name evidence="2" type="ORF">PBI_WILLIS_240</name>
</gene>
<reference evidence="2 3" key="1">
    <citation type="submission" date="2014-03" db="EMBL/GenBank/DDBJ databases">
        <authorList>
            <person name="Churilla B.M."/>
            <person name="Abrahim M.R."/>
            <person name="Burke K.A."/>
            <person name="Yu V.J."/>
            <person name="Adkins N.L."/>
            <person name="Cohen K.L."/>
            <person name="Colicchio M.A."/>
            <person name="Fasoranti T.O."/>
            <person name="Genkil J.S."/>
            <person name="Kramer Z.J."/>
            <person name="Prout A.K."/>
            <person name="Schafer C.E."/>
            <person name="Schwarz A.G."/>
            <person name="Tish M."/>
            <person name="Vispute N."/>
            <person name="Wilkes K.E."/>
            <person name="Williams C.R."/>
            <person name="Xiao X."/>
            <person name="Yoder B.A."/>
            <person name="Lapin J.S."/>
            <person name="Ott C.T."/>
            <person name="Walburn T.D."/>
            <person name="Bradley K.W."/>
            <person name="Clarke D.Q."/>
            <person name="Lewis M.F."/>
            <person name="Barker L.P."/>
            <person name="Bailey C."/>
            <person name="Asai D.J."/>
            <person name="Bowman C.A."/>
            <person name="Russell D.A."/>
            <person name="Pope W.H."/>
            <person name="Jacobs-Sera D."/>
            <person name="Hendrix R.W."/>
            <person name="Hatfull G.F."/>
        </authorList>
    </citation>
    <scope>NUCLEOTIDE SEQUENCE [LARGE SCALE GENOMIC DNA]</scope>
</reference>
<dbReference type="Proteomes" id="UP000027390">
    <property type="component" value="Segment"/>
</dbReference>
<evidence type="ECO:0000256" key="1">
    <source>
        <dbReference type="SAM" id="MobiDB-lite"/>
    </source>
</evidence>
<name>A0A068CC43_9CAUD</name>
<proteinExistence type="predicted"/>
<dbReference type="EMBL" id="KJ595575">
    <property type="protein sequence ID" value="AID18286.1"/>
    <property type="molecule type" value="Genomic_DNA"/>
</dbReference>
<evidence type="ECO:0000313" key="2">
    <source>
        <dbReference type="EMBL" id="AID18286.1"/>
    </source>
</evidence>
<accession>A0A068CC43</accession>
<feature type="region of interest" description="Disordered" evidence="1">
    <location>
        <begin position="1"/>
        <end position="20"/>
    </location>
</feature>
<protein>
    <submittedName>
        <fullName evidence="2">Uncharacterized protein</fullName>
    </submittedName>
</protein>
<organism evidence="2 3">
    <name type="scientific">Mycobacterium phage Willis</name>
    <dbReference type="NCBI Taxonomy" id="1486404"/>
    <lineage>
        <taxon>Viruses</taxon>
        <taxon>Duplodnaviria</taxon>
        <taxon>Heunggongvirae</taxon>
        <taxon>Uroviricota</taxon>
        <taxon>Caudoviricetes</taxon>
        <taxon>Ceeclamvirinae</taxon>
        <taxon>Bixzunavirus</taxon>
        <taxon>Bixzunavirus Bxz1</taxon>
    </lineage>
</organism>